<evidence type="ECO:0000256" key="10">
    <source>
        <dbReference type="PIRSR" id="PIRSR601382-2"/>
    </source>
</evidence>
<evidence type="ECO:0000256" key="12">
    <source>
        <dbReference type="SAM" id="SignalP"/>
    </source>
</evidence>
<dbReference type="GO" id="GO:0016020">
    <property type="term" value="C:membrane"/>
    <property type="evidence" value="ECO:0007669"/>
    <property type="project" value="InterPro"/>
</dbReference>
<dbReference type="GO" id="GO:0005509">
    <property type="term" value="F:calcium ion binding"/>
    <property type="evidence" value="ECO:0007669"/>
    <property type="project" value="InterPro"/>
</dbReference>
<comment type="similarity">
    <text evidence="3 11">Belongs to the glycosyl hydrolase 47 family.</text>
</comment>
<dbReference type="PRINTS" id="PR00747">
    <property type="entry name" value="GLYHDRLASE47"/>
</dbReference>
<evidence type="ECO:0000256" key="9">
    <source>
        <dbReference type="ARBA" id="ARBA00048605"/>
    </source>
</evidence>
<dbReference type="GO" id="GO:0005975">
    <property type="term" value="P:carbohydrate metabolic process"/>
    <property type="evidence" value="ECO:0007669"/>
    <property type="project" value="InterPro"/>
</dbReference>
<dbReference type="GO" id="GO:0036503">
    <property type="term" value="P:ERAD pathway"/>
    <property type="evidence" value="ECO:0007669"/>
    <property type="project" value="UniProtKB-ARBA"/>
</dbReference>
<evidence type="ECO:0000256" key="2">
    <source>
        <dbReference type="ARBA" id="ARBA00004922"/>
    </source>
</evidence>
<keyword evidence="5 11" id="KW-0378">Hydrolase</keyword>
<dbReference type="GO" id="GO:0005783">
    <property type="term" value="C:endoplasmic reticulum"/>
    <property type="evidence" value="ECO:0007669"/>
    <property type="project" value="TreeGrafter"/>
</dbReference>
<dbReference type="EMBL" id="JAPQKI010000011">
    <property type="protein sequence ID" value="KAJ5082828.1"/>
    <property type="molecule type" value="Genomic_DNA"/>
</dbReference>
<feature type="chain" id="PRO_5040862066" description="alpha-1,2-Mannosidase" evidence="12">
    <location>
        <begin position="18"/>
        <end position="383"/>
    </location>
</feature>
<reference evidence="13" key="1">
    <citation type="submission" date="2022-11" db="EMBL/GenBank/DDBJ databases">
        <authorList>
            <person name="Petersen C."/>
        </authorList>
    </citation>
    <scope>NUCLEOTIDE SEQUENCE</scope>
    <source>
        <strain evidence="13">IBT 30761</strain>
    </source>
</reference>
<protein>
    <recommendedName>
        <fullName evidence="11">alpha-1,2-Mannosidase</fullName>
        <ecNumber evidence="11">3.2.1.-</ecNumber>
    </recommendedName>
</protein>
<dbReference type="InterPro" id="IPR012341">
    <property type="entry name" value="6hp_glycosidase-like_sf"/>
</dbReference>
<keyword evidence="14" id="KW-1185">Reference proteome</keyword>
<dbReference type="InterPro" id="IPR050749">
    <property type="entry name" value="Glycosyl_Hydrolase_47"/>
</dbReference>
<proteinExistence type="inferred from homology"/>
<sequence>MVGASHILVALAAIASAAPFTSSGHTCKQVQQVQFDFAKGTNKTRPVVDGIDTAIVMGLTGIVEQQLKHIVSIDFTNSADIVNFFDINIRYLGGLLSAYDLIKSGRFPNPYDEKLEALLSQARILATTISPVFDTATGLPAQMNLSSQQVIRSTTAVNDLTGGESFRQMAQKAEKYLVNPKPAPAFPALVGTEPDTETGITFDGGWLAGVDSFIEVNNSDHTPFPPYFTFLSQLDQNGSIMWTITGNKGDGQLSLAAYNKNATNRAYAAKNGYIIEDPSFRSYPEPLESNFYAYRIMGGSRWQDYNWEIFQALNTTRSKSVPYAEITDVNAPYGGELVNFVSSFYFTEALKYLYLSFTEPDVVSLDDLVFNTECLPVLKKKAC</sequence>
<gene>
    <name evidence="13" type="ORF">N7532_011871</name>
</gene>
<dbReference type="EC" id="3.2.1.-" evidence="11"/>
<keyword evidence="4 10" id="KW-0479">Metal-binding</keyword>
<evidence type="ECO:0000256" key="7">
    <source>
        <dbReference type="ARBA" id="ARBA00023157"/>
    </source>
</evidence>
<dbReference type="GeneID" id="81363341"/>
<comment type="pathway">
    <text evidence="2">Protein modification; protein glycosylation.</text>
</comment>
<dbReference type="InterPro" id="IPR001382">
    <property type="entry name" value="Glyco_hydro_47"/>
</dbReference>
<evidence type="ECO:0000256" key="5">
    <source>
        <dbReference type="ARBA" id="ARBA00022801"/>
    </source>
</evidence>
<evidence type="ECO:0000256" key="8">
    <source>
        <dbReference type="ARBA" id="ARBA00047669"/>
    </source>
</evidence>
<evidence type="ECO:0000256" key="1">
    <source>
        <dbReference type="ARBA" id="ARBA00001913"/>
    </source>
</evidence>
<dbReference type="Proteomes" id="UP001149074">
    <property type="component" value="Unassembled WGS sequence"/>
</dbReference>
<dbReference type="Gene3D" id="1.50.10.10">
    <property type="match status" value="2"/>
</dbReference>
<dbReference type="PANTHER" id="PTHR11742:SF55">
    <property type="entry name" value="ENDOPLASMIC RETICULUM MANNOSYL-OLIGOSACCHARIDE 1,2-ALPHA-MANNOSIDASE"/>
    <property type="match status" value="1"/>
</dbReference>
<evidence type="ECO:0000256" key="6">
    <source>
        <dbReference type="ARBA" id="ARBA00022837"/>
    </source>
</evidence>
<dbReference type="AlphaFoldDB" id="A0A9W9JV89"/>
<dbReference type="RefSeq" id="XP_056469350.1">
    <property type="nucleotide sequence ID" value="XM_056624362.1"/>
</dbReference>
<dbReference type="SUPFAM" id="SSF48225">
    <property type="entry name" value="Seven-hairpin glycosidases"/>
    <property type="match status" value="1"/>
</dbReference>
<evidence type="ECO:0000256" key="3">
    <source>
        <dbReference type="ARBA" id="ARBA00007658"/>
    </source>
</evidence>
<keyword evidence="11" id="KW-0326">Glycosidase</keyword>
<organism evidence="13 14">
    <name type="scientific">Penicillium argentinense</name>
    <dbReference type="NCBI Taxonomy" id="1131581"/>
    <lineage>
        <taxon>Eukaryota</taxon>
        <taxon>Fungi</taxon>
        <taxon>Dikarya</taxon>
        <taxon>Ascomycota</taxon>
        <taxon>Pezizomycotina</taxon>
        <taxon>Eurotiomycetes</taxon>
        <taxon>Eurotiomycetidae</taxon>
        <taxon>Eurotiales</taxon>
        <taxon>Aspergillaceae</taxon>
        <taxon>Penicillium</taxon>
    </lineage>
</organism>
<dbReference type="InterPro" id="IPR036026">
    <property type="entry name" value="Seven-hairpin_glycosidases"/>
</dbReference>
<evidence type="ECO:0000313" key="14">
    <source>
        <dbReference type="Proteomes" id="UP001149074"/>
    </source>
</evidence>
<dbReference type="OrthoDB" id="8118055at2759"/>
<reference evidence="13" key="2">
    <citation type="journal article" date="2023" name="IMA Fungus">
        <title>Comparative genomic study of the Penicillium genus elucidates a diverse pangenome and 15 lateral gene transfer events.</title>
        <authorList>
            <person name="Petersen C."/>
            <person name="Sorensen T."/>
            <person name="Nielsen M.R."/>
            <person name="Sondergaard T.E."/>
            <person name="Sorensen J.L."/>
            <person name="Fitzpatrick D.A."/>
            <person name="Frisvad J.C."/>
            <person name="Nielsen K.L."/>
        </authorList>
    </citation>
    <scope>NUCLEOTIDE SEQUENCE</scope>
    <source>
        <strain evidence="13">IBT 30761</strain>
    </source>
</reference>
<evidence type="ECO:0000256" key="11">
    <source>
        <dbReference type="RuleBase" id="RU361193"/>
    </source>
</evidence>
<feature type="binding site" evidence="10">
    <location>
        <position position="372"/>
    </location>
    <ligand>
        <name>Ca(2+)</name>
        <dbReference type="ChEBI" id="CHEBI:29108"/>
    </ligand>
</feature>
<dbReference type="Pfam" id="PF01532">
    <property type="entry name" value="Glyco_hydro_47"/>
    <property type="match status" value="2"/>
</dbReference>
<feature type="signal peptide" evidence="12">
    <location>
        <begin position="1"/>
        <end position="17"/>
    </location>
</feature>
<evidence type="ECO:0000313" key="13">
    <source>
        <dbReference type="EMBL" id="KAJ5082828.1"/>
    </source>
</evidence>
<comment type="catalytic activity">
    <reaction evidence="9">
        <text>N(4)-(alpha-D-Man-(1-&gt;2)-alpha-D-Man-(1-&gt;2)-alpha-D-Man-(1-&gt;3)-[alpha-D-Man-(1-&gt;2)-alpha-D-Man-(1-&gt;3)-[alpha-D-Man-(1-&gt;2)-alpha-D-Man-(1-&gt;6)]-alpha-D-Man-(1-&gt;6)]-beta-D-Man-(1-&gt;4)-beta-D-GlcNAc-(1-&gt;4)-beta-D-GlcNAc)-L-asparaginyl-[protein] (N-glucan mannose isomer 9A1,2,3B1,2,3) + 4 H2O = N(4)-(alpha-D-Man-(1-&gt;3)-[alpha-D-Man-(1-&gt;3)-[alpha-D-Man-(1-&gt;6)]-alpha-D-Man-(1-&gt;6)]-beta-D-Man-(1-&gt;4)-beta-D-GlcNAc-(1-&gt;4)-beta-D-GlcNAc)-L-asparaginyl-[protein] (N-glucan mannose isomer 5A1,2) + 4 beta-D-mannose</text>
        <dbReference type="Rhea" id="RHEA:56008"/>
        <dbReference type="Rhea" id="RHEA-COMP:14356"/>
        <dbReference type="Rhea" id="RHEA-COMP:14367"/>
        <dbReference type="ChEBI" id="CHEBI:15377"/>
        <dbReference type="ChEBI" id="CHEBI:28563"/>
        <dbReference type="ChEBI" id="CHEBI:59087"/>
        <dbReference type="ChEBI" id="CHEBI:139493"/>
        <dbReference type="EC" id="3.2.1.113"/>
    </reaction>
</comment>
<dbReference type="PANTHER" id="PTHR11742">
    <property type="entry name" value="MANNOSYL-OLIGOSACCHARIDE ALPHA-1,2-MANNOSIDASE-RELATED"/>
    <property type="match status" value="1"/>
</dbReference>
<comment type="catalytic activity">
    <reaction evidence="8">
        <text>N(4)-(alpha-D-Man-(1-&gt;2)-alpha-D-Man-(1-&gt;2)-alpha-D-Man-(1-&gt;3)-[alpha-D-Man-(1-&gt;3)-[alpha-D-Man-(1-&gt;2)-alpha-D-Man-(1-&gt;6)]-alpha-D-Man-(1-&gt;6)]-beta-D-Man-(1-&gt;4)-beta-D-GlcNAc-(1-&gt;4)-beta-D-GlcNAc)-L-asparaginyl-[protein] (N-glucan mannose isomer 8A1,2,3B1,3) + 3 H2O = N(4)-(alpha-D-Man-(1-&gt;3)-[alpha-D-Man-(1-&gt;3)-[alpha-D-Man-(1-&gt;6)]-alpha-D-Man-(1-&gt;6)]-beta-D-Man-(1-&gt;4)-beta-D-GlcNAc-(1-&gt;4)-beta-D-GlcNAc)-L-asparaginyl-[protein] (N-glucan mannose isomer 5A1,2) + 3 beta-D-mannose</text>
        <dbReference type="Rhea" id="RHEA:56028"/>
        <dbReference type="Rhea" id="RHEA-COMP:14358"/>
        <dbReference type="Rhea" id="RHEA-COMP:14367"/>
        <dbReference type="ChEBI" id="CHEBI:15377"/>
        <dbReference type="ChEBI" id="CHEBI:28563"/>
        <dbReference type="ChEBI" id="CHEBI:59087"/>
        <dbReference type="ChEBI" id="CHEBI:60628"/>
        <dbReference type="EC" id="3.2.1.113"/>
    </reaction>
</comment>
<comment type="cofactor">
    <cofactor evidence="1 10">
        <name>Ca(2+)</name>
        <dbReference type="ChEBI" id="CHEBI:29108"/>
    </cofactor>
</comment>
<accession>A0A9W9JV89</accession>
<keyword evidence="6 10" id="KW-0106">Calcium</keyword>
<keyword evidence="12" id="KW-0732">Signal</keyword>
<keyword evidence="7" id="KW-1015">Disulfide bond</keyword>
<comment type="caution">
    <text evidence="13">The sequence shown here is derived from an EMBL/GenBank/DDBJ whole genome shotgun (WGS) entry which is preliminary data.</text>
</comment>
<name>A0A9W9JV89_9EURO</name>
<dbReference type="GO" id="GO:0004571">
    <property type="term" value="F:mannosyl-oligosaccharide 1,2-alpha-mannosidase activity"/>
    <property type="evidence" value="ECO:0007669"/>
    <property type="project" value="UniProtKB-EC"/>
</dbReference>
<evidence type="ECO:0000256" key="4">
    <source>
        <dbReference type="ARBA" id="ARBA00022723"/>
    </source>
</evidence>